<dbReference type="SMART" id="SM00354">
    <property type="entry name" value="HTH_LACI"/>
    <property type="match status" value="1"/>
</dbReference>
<dbReference type="PROSITE" id="PS00356">
    <property type="entry name" value="HTH_LACI_1"/>
    <property type="match status" value="1"/>
</dbReference>
<dbReference type="PROSITE" id="PS50932">
    <property type="entry name" value="HTH_LACI_2"/>
    <property type="match status" value="1"/>
</dbReference>
<keyword evidence="1" id="KW-0678">Repressor</keyword>
<dbReference type="Pfam" id="PF13377">
    <property type="entry name" value="Peripla_BP_3"/>
    <property type="match status" value="1"/>
</dbReference>
<evidence type="ECO:0000313" key="8">
    <source>
        <dbReference type="Proteomes" id="UP000249204"/>
    </source>
</evidence>
<comment type="caution">
    <text evidence="7">The sequence shown here is derived from an EMBL/GenBank/DDBJ whole genome shotgun (WGS) entry which is preliminary data.</text>
</comment>
<protein>
    <submittedName>
        <fullName evidence="7">LacI family transcriptional regulator</fullName>
    </submittedName>
</protein>
<dbReference type="GO" id="GO:0000976">
    <property type="term" value="F:transcription cis-regulatory region binding"/>
    <property type="evidence" value="ECO:0007669"/>
    <property type="project" value="TreeGrafter"/>
</dbReference>
<dbReference type="InterPro" id="IPR000843">
    <property type="entry name" value="HTH_LacI"/>
</dbReference>
<dbReference type="PANTHER" id="PTHR30146:SF148">
    <property type="entry name" value="HTH-TYPE TRANSCRIPTIONAL REPRESSOR PURR-RELATED"/>
    <property type="match status" value="1"/>
</dbReference>
<evidence type="ECO:0000256" key="1">
    <source>
        <dbReference type="ARBA" id="ARBA00022491"/>
    </source>
</evidence>
<dbReference type="Pfam" id="PF00356">
    <property type="entry name" value="LacI"/>
    <property type="match status" value="1"/>
</dbReference>
<feature type="domain" description="HTH lacI-type" evidence="5">
    <location>
        <begin position="7"/>
        <end position="50"/>
    </location>
</feature>
<evidence type="ECO:0000259" key="6">
    <source>
        <dbReference type="PROSITE" id="PS50943"/>
    </source>
</evidence>
<dbReference type="PROSITE" id="PS50943">
    <property type="entry name" value="HTH_CROC1"/>
    <property type="match status" value="1"/>
</dbReference>
<evidence type="ECO:0000256" key="2">
    <source>
        <dbReference type="ARBA" id="ARBA00023015"/>
    </source>
</evidence>
<gene>
    <name evidence="7" type="ORF">DN757_07600</name>
</gene>
<keyword evidence="4" id="KW-0804">Transcription</keyword>
<accession>A0A2W6QGI1</accession>
<evidence type="ECO:0000259" key="5">
    <source>
        <dbReference type="PROSITE" id="PS50932"/>
    </source>
</evidence>
<sequence>MDKKKKVTMQEIADRVGVSKYAVSKALSGKAGISAATRERIFEVASNLGYLDQQLTKRTMASKTQTEEEERMIGILFPDIRSQNRDSFYWGRVLEGVFRGLEGHGISSVLITDDSPQNFNKLMRPEALLGIIGIGLIETAMLVELRSLGIPFVIIDHEDELVASDTVFMNNYDIYRKLTKFLIGKGHRQIQFVGDWTYARSFADRWSGFKAILDENGIPYMPHKELLQIRPSHHEDNLELIRIAMQQLIENSSTTAIVCANDKVASLCMNELEKKGKRIPADISVVAFDNDPEVHAQYPELCTVNAETEMLGIQAVEIMQWRLKHISMPYEKRLIQGELIIKGSIGSLV</sequence>
<dbReference type="InterPro" id="IPR001387">
    <property type="entry name" value="Cro/C1-type_HTH"/>
</dbReference>
<evidence type="ECO:0000313" key="7">
    <source>
        <dbReference type="EMBL" id="PZT56373.1"/>
    </source>
</evidence>
<dbReference type="CDD" id="cd01392">
    <property type="entry name" value="HTH_LacI"/>
    <property type="match status" value="1"/>
</dbReference>
<keyword evidence="2" id="KW-0805">Transcription regulation</keyword>
<dbReference type="Proteomes" id="UP000249204">
    <property type="component" value="Unassembled WGS sequence"/>
</dbReference>
<dbReference type="InterPro" id="IPR010982">
    <property type="entry name" value="Lambda_DNA-bd_dom_sf"/>
</dbReference>
<dbReference type="Gene3D" id="3.40.50.2300">
    <property type="match status" value="2"/>
</dbReference>
<dbReference type="EMBL" id="QKWW01000021">
    <property type="protein sequence ID" value="PZT56373.1"/>
    <property type="molecule type" value="Genomic_DNA"/>
</dbReference>
<dbReference type="Gene3D" id="1.10.260.40">
    <property type="entry name" value="lambda repressor-like DNA-binding domains"/>
    <property type="match status" value="1"/>
</dbReference>
<dbReference type="InterPro" id="IPR046335">
    <property type="entry name" value="LacI/GalR-like_sensor"/>
</dbReference>
<name>A0A2W6QGI1_9BACL</name>
<dbReference type="GO" id="GO:0003700">
    <property type="term" value="F:DNA-binding transcription factor activity"/>
    <property type="evidence" value="ECO:0007669"/>
    <property type="project" value="TreeGrafter"/>
</dbReference>
<reference evidence="7 8" key="1">
    <citation type="submission" date="2018-06" db="EMBL/GenBank/DDBJ databases">
        <title>Isolation of heavy metals resistant Paenibacillus silvae NC2 from Gold-Copper mine in ZiJin, China.</title>
        <authorList>
            <person name="Xu J."/>
            <person name="Mazhar H.S."/>
            <person name="Rensing C."/>
        </authorList>
    </citation>
    <scope>NUCLEOTIDE SEQUENCE [LARGE SCALE GENOMIC DNA]</scope>
    <source>
        <strain evidence="7 8">NC2</strain>
    </source>
</reference>
<dbReference type="SUPFAM" id="SSF47413">
    <property type="entry name" value="lambda repressor-like DNA-binding domains"/>
    <property type="match status" value="1"/>
</dbReference>
<dbReference type="SUPFAM" id="SSF53822">
    <property type="entry name" value="Periplasmic binding protein-like I"/>
    <property type="match status" value="1"/>
</dbReference>
<evidence type="ECO:0000256" key="3">
    <source>
        <dbReference type="ARBA" id="ARBA00023125"/>
    </source>
</evidence>
<dbReference type="InterPro" id="IPR028082">
    <property type="entry name" value="Peripla_BP_I"/>
</dbReference>
<dbReference type="AlphaFoldDB" id="A0A2W6QGI1"/>
<dbReference type="PANTHER" id="PTHR30146">
    <property type="entry name" value="LACI-RELATED TRANSCRIPTIONAL REPRESSOR"/>
    <property type="match status" value="1"/>
</dbReference>
<keyword evidence="3" id="KW-0238">DNA-binding</keyword>
<feature type="domain" description="HTH cro/C1-type" evidence="6">
    <location>
        <begin position="3"/>
        <end position="37"/>
    </location>
</feature>
<dbReference type="RefSeq" id="WP_111269663.1">
    <property type="nucleotide sequence ID" value="NZ_QKWW01000021.1"/>
</dbReference>
<evidence type="ECO:0000256" key="4">
    <source>
        <dbReference type="ARBA" id="ARBA00023163"/>
    </source>
</evidence>
<proteinExistence type="predicted"/>
<organism evidence="7 8">
    <name type="scientific">Paenibacillus silvae</name>
    <dbReference type="NCBI Taxonomy" id="1325358"/>
    <lineage>
        <taxon>Bacteria</taxon>
        <taxon>Bacillati</taxon>
        <taxon>Bacillota</taxon>
        <taxon>Bacilli</taxon>
        <taxon>Bacillales</taxon>
        <taxon>Paenibacillaceae</taxon>
        <taxon>Paenibacillus</taxon>
    </lineage>
</organism>